<evidence type="ECO:0000256" key="5">
    <source>
        <dbReference type="ARBA" id="ARBA00023040"/>
    </source>
</evidence>
<dbReference type="EnsemblMetazoa" id="G8758.1">
    <property type="protein sequence ID" value="G8758.1:cds"/>
    <property type="gene ID" value="G8758"/>
</dbReference>
<evidence type="ECO:0000256" key="3">
    <source>
        <dbReference type="ARBA" id="ARBA00022692"/>
    </source>
</evidence>
<proteinExistence type="predicted"/>
<organism evidence="12 13">
    <name type="scientific">Magallana gigas</name>
    <name type="common">Pacific oyster</name>
    <name type="synonym">Crassostrea gigas</name>
    <dbReference type="NCBI Taxonomy" id="29159"/>
    <lineage>
        <taxon>Eukaryota</taxon>
        <taxon>Metazoa</taxon>
        <taxon>Spiralia</taxon>
        <taxon>Lophotrochozoa</taxon>
        <taxon>Mollusca</taxon>
        <taxon>Bivalvia</taxon>
        <taxon>Autobranchia</taxon>
        <taxon>Pteriomorphia</taxon>
        <taxon>Ostreida</taxon>
        <taxon>Ostreoidea</taxon>
        <taxon>Ostreidae</taxon>
        <taxon>Magallana</taxon>
    </lineage>
</organism>
<evidence type="ECO:0000256" key="6">
    <source>
        <dbReference type="ARBA" id="ARBA00023136"/>
    </source>
</evidence>
<dbReference type="PANTHER" id="PTHR24246:SF27">
    <property type="entry name" value="ADENOSINE RECEPTOR, ISOFORM A"/>
    <property type="match status" value="1"/>
</dbReference>
<name>A0A8W8NW90_MAGGI</name>
<feature type="transmembrane region" description="Helical" evidence="10">
    <location>
        <begin position="39"/>
        <end position="60"/>
    </location>
</feature>
<sequence>MANTYIVIAASILFCIGLIGNSITLCFVAVSKRLHTPTYVLIGCLAVSDLLVSVTRYVQIFEKSFFKEYTQIYIYWTFSFLFLHSAFFHMVLVSYVRFVFITNPLRSLILTCKKILLMSCAIWISSIVVSIGYGAFKVLKLMNIISFETAVLAEIGFGLYVSGLPFIIVIIFNVRKLYYLYNQTANVRRTRIANSMSLMFWIIIVIYLLSTIYPLIYVIDYAMLKERSLLNRKLDFVHHMFSFSLLVNSCLNPLIYFMFSPPVLRLLSRLRKCCNHGKDPHISNPRSCAQVESHGKPFVLYNLM</sequence>
<keyword evidence="7" id="KW-0675">Receptor</keyword>
<dbReference type="Pfam" id="PF00001">
    <property type="entry name" value="7tm_1"/>
    <property type="match status" value="1"/>
</dbReference>
<evidence type="ECO:0000256" key="4">
    <source>
        <dbReference type="ARBA" id="ARBA00022989"/>
    </source>
</evidence>
<comment type="subcellular location">
    <subcellularLocation>
        <location evidence="1">Cell membrane</location>
        <topology evidence="1">Multi-pass membrane protein</topology>
    </subcellularLocation>
</comment>
<keyword evidence="8" id="KW-0325">Glycoprotein</keyword>
<dbReference type="GO" id="GO:0005886">
    <property type="term" value="C:plasma membrane"/>
    <property type="evidence" value="ECO:0007669"/>
    <property type="project" value="UniProtKB-SubCell"/>
</dbReference>
<feature type="transmembrane region" description="Helical" evidence="10">
    <location>
        <begin position="115"/>
        <end position="135"/>
    </location>
</feature>
<evidence type="ECO:0000256" key="10">
    <source>
        <dbReference type="SAM" id="Phobius"/>
    </source>
</evidence>
<dbReference type="PANTHER" id="PTHR24246">
    <property type="entry name" value="OLFACTORY RECEPTOR AND ADENOSINE RECEPTOR"/>
    <property type="match status" value="1"/>
</dbReference>
<dbReference type="Gene3D" id="1.20.1070.10">
    <property type="entry name" value="Rhodopsin 7-helix transmembrane proteins"/>
    <property type="match status" value="1"/>
</dbReference>
<dbReference type="InterPro" id="IPR017452">
    <property type="entry name" value="GPCR_Rhodpsn_7TM"/>
</dbReference>
<protein>
    <recommendedName>
        <fullName evidence="11">G-protein coupled receptors family 1 profile domain-containing protein</fullName>
    </recommendedName>
</protein>
<keyword evidence="3 10" id="KW-0812">Transmembrane</keyword>
<dbReference type="CDD" id="cd00637">
    <property type="entry name" value="7tm_classA_rhodopsin-like"/>
    <property type="match status" value="1"/>
</dbReference>
<evidence type="ECO:0000259" key="11">
    <source>
        <dbReference type="PROSITE" id="PS50262"/>
    </source>
</evidence>
<keyword evidence="9" id="KW-0807">Transducer</keyword>
<keyword evidence="5" id="KW-0297">G-protein coupled receptor</keyword>
<dbReference type="PRINTS" id="PR00237">
    <property type="entry name" value="GPCRRHODOPSN"/>
</dbReference>
<feature type="transmembrane region" description="Helical" evidence="10">
    <location>
        <begin position="155"/>
        <end position="174"/>
    </location>
</feature>
<keyword evidence="13" id="KW-1185">Reference proteome</keyword>
<dbReference type="OrthoDB" id="5970330at2759"/>
<keyword evidence="4 10" id="KW-1133">Transmembrane helix</keyword>
<dbReference type="GO" id="GO:0004930">
    <property type="term" value="F:G protein-coupled receptor activity"/>
    <property type="evidence" value="ECO:0007669"/>
    <property type="project" value="UniProtKB-KW"/>
</dbReference>
<dbReference type="AlphaFoldDB" id="A0A8W8NW90"/>
<dbReference type="InterPro" id="IPR000276">
    <property type="entry name" value="GPCR_Rhodpsn"/>
</dbReference>
<feature type="transmembrane region" description="Helical" evidence="10">
    <location>
        <begin position="72"/>
        <end position="95"/>
    </location>
</feature>
<feature type="transmembrane region" description="Helical" evidence="10">
    <location>
        <begin position="6"/>
        <end position="30"/>
    </location>
</feature>
<dbReference type="OMA" id="CAQVESH"/>
<evidence type="ECO:0000256" key="1">
    <source>
        <dbReference type="ARBA" id="ARBA00004651"/>
    </source>
</evidence>
<evidence type="ECO:0000256" key="8">
    <source>
        <dbReference type="ARBA" id="ARBA00023180"/>
    </source>
</evidence>
<reference evidence="12" key="1">
    <citation type="submission" date="2022-08" db="UniProtKB">
        <authorList>
            <consortium name="EnsemblMetazoa"/>
        </authorList>
    </citation>
    <scope>IDENTIFICATION</scope>
    <source>
        <strain evidence="12">05x7-T-G4-1.051#20</strain>
    </source>
</reference>
<dbReference type="Proteomes" id="UP000005408">
    <property type="component" value="Unassembled WGS sequence"/>
</dbReference>
<keyword evidence="6 10" id="KW-0472">Membrane</keyword>
<evidence type="ECO:0000256" key="9">
    <source>
        <dbReference type="ARBA" id="ARBA00023224"/>
    </source>
</evidence>
<evidence type="ECO:0000313" key="13">
    <source>
        <dbReference type="Proteomes" id="UP000005408"/>
    </source>
</evidence>
<feature type="transmembrane region" description="Helical" evidence="10">
    <location>
        <begin position="195"/>
        <end position="216"/>
    </location>
</feature>
<feature type="domain" description="G-protein coupled receptors family 1 profile" evidence="11">
    <location>
        <begin position="20"/>
        <end position="256"/>
    </location>
</feature>
<accession>A0A8W8NW90</accession>
<dbReference type="PROSITE" id="PS50262">
    <property type="entry name" value="G_PROTEIN_RECEP_F1_2"/>
    <property type="match status" value="1"/>
</dbReference>
<evidence type="ECO:0000256" key="7">
    <source>
        <dbReference type="ARBA" id="ARBA00023170"/>
    </source>
</evidence>
<dbReference type="SUPFAM" id="SSF81321">
    <property type="entry name" value="Family A G protein-coupled receptor-like"/>
    <property type="match status" value="1"/>
</dbReference>
<feature type="transmembrane region" description="Helical" evidence="10">
    <location>
        <begin position="236"/>
        <end position="259"/>
    </location>
</feature>
<evidence type="ECO:0000256" key="2">
    <source>
        <dbReference type="ARBA" id="ARBA00022475"/>
    </source>
</evidence>
<keyword evidence="2" id="KW-1003">Cell membrane</keyword>
<evidence type="ECO:0000313" key="12">
    <source>
        <dbReference type="EnsemblMetazoa" id="G8758.1:cds"/>
    </source>
</evidence>